<gene>
    <name evidence="7" type="ORF">GPA22_08765</name>
</gene>
<evidence type="ECO:0000256" key="4">
    <source>
        <dbReference type="ARBA" id="ARBA00023004"/>
    </source>
</evidence>
<protein>
    <submittedName>
        <fullName evidence="7">2Fe-2S iron-sulfur cluster binding domain-containing protein</fullName>
    </submittedName>
</protein>
<evidence type="ECO:0000256" key="5">
    <source>
        <dbReference type="ARBA" id="ARBA00023014"/>
    </source>
</evidence>
<dbReference type="PANTHER" id="PTHR44379:SF2">
    <property type="entry name" value="BLR6218 PROTEIN"/>
    <property type="match status" value="1"/>
</dbReference>
<reference evidence="7 8" key="1">
    <citation type="submission" date="2019-12" db="EMBL/GenBank/DDBJ databases">
        <title>Comparative genomics gives insights into the taxonomy of the Azoarcus-Aromatoleum group and reveals separate origins of nif in the plant-associated Azoarcus and non-plant-associated Aromatoleum sub-groups.</title>
        <authorList>
            <person name="Lafos M."/>
            <person name="Maluk M."/>
            <person name="Batista M."/>
            <person name="Junghare M."/>
            <person name="Carmona M."/>
            <person name="Faoro H."/>
            <person name="Cruz L.M."/>
            <person name="Battistoni F."/>
            <person name="De Souza E."/>
            <person name="Pedrosa F."/>
            <person name="Chen W.-M."/>
            <person name="Poole P.S."/>
            <person name="Dixon R.A."/>
            <person name="James E.K."/>
        </authorList>
    </citation>
    <scope>NUCLEOTIDE SEQUENCE [LARGE SCALE GENOMIC DNA]</scope>
    <source>
        <strain evidence="7 8">Td21</strain>
    </source>
</reference>
<dbReference type="EMBL" id="WTVN01000010">
    <property type="protein sequence ID" value="NMG43821.1"/>
    <property type="molecule type" value="Genomic_DNA"/>
</dbReference>
<dbReference type="CDD" id="cd00207">
    <property type="entry name" value="fer2"/>
    <property type="match status" value="1"/>
</dbReference>
<keyword evidence="4" id="KW-0408">Iron</keyword>
<dbReference type="InterPro" id="IPR051452">
    <property type="entry name" value="Diverse_Oxidoreductases"/>
</dbReference>
<dbReference type="PANTHER" id="PTHR44379">
    <property type="entry name" value="OXIDOREDUCTASE WITH IRON-SULFUR SUBUNIT"/>
    <property type="match status" value="1"/>
</dbReference>
<accession>A0ABX1Q0D7</accession>
<dbReference type="Proteomes" id="UP000623795">
    <property type="component" value="Unassembled WGS sequence"/>
</dbReference>
<dbReference type="SUPFAM" id="SSF47741">
    <property type="entry name" value="CO dehydrogenase ISP C-domain like"/>
    <property type="match status" value="1"/>
</dbReference>
<dbReference type="InterPro" id="IPR036010">
    <property type="entry name" value="2Fe-2S_ferredoxin-like_sf"/>
</dbReference>
<evidence type="ECO:0000313" key="7">
    <source>
        <dbReference type="EMBL" id="NMG43821.1"/>
    </source>
</evidence>
<dbReference type="InterPro" id="IPR036884">
    <property type="entry name" value="2Fe-2S-bd_dom_sf"/>
</dbReference>
<dbReference type="Pfam" id="PF00111">
    <property type="entry name" value="Fer2"/>
    <property type="match status" value="1"/>
</dbReference>
<keyword evidence="1" id="KW-0001">2Fe-2S</keyword>
<keyword evidence="2" id="KW-0479">Metal-binding</keyword>
<evidence type="ECO:0000256" key="1">
    <source>
        <dbReference type="ARBA" id="ARBA00022714"/>
    </source>
</evidence>
<dbReference type="InterPro" id="IPR001041">
    <property type="entry name" value="2Fe-2S_ferredoxin-type"/>
</dbReference>
<dbReference type="PROSITE" id="PS00197">
    <property type="entry name" value="2FE2S_FER_1"/>
    <property type="match status" value="1"/>
</dbReference>
<evidence type="ECO:0000259" key="6">
    <source>
        <dbReference type="PROSITE" id="PS51085"/>
    </source>
</evidence>
<dbReference type="InterPro" id="IPR012675">
    <property type="entry name" value="Beta-grasp_dom_sf"/>
</dbReference>
<dbReference type="Pfam" id="PF01799">
    <property type="entry name" value="Fer2_2"/>
    <property type="match status" value="1"/>
</dbReference>
<comment type="caution">
    <text evidence="7">The sequence shown here is derived from an EMBL/GenBank/DDBJ whole genome shotgun (WGS) entry which is preliminary data.</text>
</comment>
<dbReference type="InterPro" id="IPR002888">
    <property type="entry name" value="2Fe-2S-bd"/>
</dbReference>
<dbReference type="InterPro" id="IPR006058">
    <property type="entry name" value="2Fe2S_fd_BS"/>
</dbReference>
<proteinExistence type="predicted"/>
<evidence type="ECO:0000256" key="2">
    <source>
        <dbReference type="ARBA" id="ARBA00022723"/>
    </source>
</evidence>
<evidence type="ECO:0000313" key="8">
    <source>
        <dbReference type="Proteomes" id="UP000623795"/>
    </source>
</evidence>
<keyword evidence="5" id="KW-0411">Iron-sulfur</keyword>
<dbReference type="Gene3D" id="3.10.20.30">
    <property type="match status" value="1"/>
</dbReference>
<sequence length="170" mass="18115">MKDRNITLHINGEAHSLTVTVNRTLLDVLRDELGMTETKYGCGTGECGACTVLVEGKAVNSCLTLAATMDGKRITTVAGLSDFGRLDHIQQAFVDEAAIQCGYCTPGMVMKTASLLAKNPDPSEAEIRHALEGNICRCTGYEKIVKAVKKAAQTMPGRAAAVEPCKEAVQ</sequence>
<evidence type="ECO:0000256" key="3">
    <source>
        <dbReference type="ARBA" id="ARBA00023002"/>
    </source>
</evidence>
<feature type="domain" description="2Fe-2S ferredoxin-type" evidence="6">
    <location>
        <begin position="4"/>
        <end position="80"/>
    </location>
</feature>
<dbReference type="RefSeq" id="WP_169255713.1">
    <property type="nucleotide sequence ID" value="NZ_WTVN01000010.1"/>
</dbReference>
<dbReference type="Gene3D" id="1.10.150.120">
    <property type="entry name" value="[2Fe-2S]-binding domain"/>
    <property type="match status" value="1"/>
</dbReference>
<keyword evidence="3" id="KW-0560">Oxidoreductase</keyword>
<name>A0ABX1Q0D7_9RHOO</name>
<organism evidence="7 8">
    <name type="scientific">Aromatoleum toluvorans</name>
    <dbReference type="NCBI Taxonomy" id="92002"/>
    <lineage>
        <taxon>Bacteria</taxon>
        <taxon>Pseudomonadati</taxon>
        <taxon>Pseudomonadota</taxon>
        <taxon>Betaproteobacteria</taxon>
        <taxon>Rhodocyclales</taxon>
        <taxon>Rhodocyclaceae</taxon>
        <taxon>Aromatoleum</taxon>
    </lineage>
</organism>
<dbReference type="PROSITE" id="PS51085">
    <property type="entry name" value="2FE2S_FER_2"/>
    <property type="match status" value="1"/>
</dbReference>
<dbReference type="SUPFAM" id="SSF54292">
    <property type="entry name" value="2Fe-2S ferredoxin-like"/>
    <property type="match status" value="1"/>
</dbReference>
<keyword evidence="8" id="KW-1185">Reference proteome</keyword>